<organism evidence="2 3">
    <name type="scientific">Rubroshorea leprosula</name>
    <dbReference type="NCBI Taxonomy" id="152421"/>
    <lineage>
        <taxon>Eukaryota</taxon>
        <taxon>Viridiplantae</taxon>
        <taxon>Streptophyta</taxon>
        <taxon>Embryophyta</taxon>
        <taxon>Tracheophyta</taxon>
        <taxon>Spermatophyta</taxon>
        <taxon>Magnoliopsida</taxon>
        <taxon>eudicotyledons</taxon>
        <taxon>Gunneridae</taxon>
        <taxon>Pentapetalae</taxon>
        <taxon>rosids</taxon>
        <taxon>malvids</taxon>
        <taxon>Malvales</taxon>
        <taxon>Dipterocarpaceae</taxon>
        <taxon>Rubroshorea</taxon>
    </lineage>
</organism>
<dbReference type="Pfam" id="PF25210">
    <property type="entry name" value="Kelch_FKB95"/>
    <property type="match status" value="1"/>
</dbReference>
<dbReference type="PANTHER" id="PTHR24414:SF23">
    <property type="entry name" value="F-BOX_KELCH-REPEAT PROTEIN SKIP6"/>
    <property type="match status" value="1"/>
</dbReference>
<feature type="domain" description="F-box" evidence="1">
    <location>
        <begin position="17"/>
        <end position="63"/>
    </location>
</feature>
<dbReference type="SMART" id="SM00256">
    <property type="entry name" value="FBOX"/>
    <property type="match status" value="1"/>
</dbReference>
<dbReference type="SMART" id="SM00612">
    <property type="entry name" value="Kelch"/>
    <property type="match status" value="2"/>
</dbReference>
<proteinExistence type="predicted"/>
<dbReference type="Pfam" id="PF00646">
    <property type="entry name" value="F-box"/>
    <property type="match status" value="1"/>
</dbReference>
<dbReference type="SUPFAM" id="SSF81383">
    <property type="entry name" value="F-box domain"/>
    <property type="match status" value="1"/>
</dbReference>
<dbReference type="PANTHER" id="PTHR24414">
    <property type="entry name" value="F-BOX/KELCH-REPEAT PROTEIN SKIP4"/>
    <property type="match status" value="1"/>
</dbReference>
<dbReference type="InterPro" id="IPR057499">
    <property type="entry name" value="Kelch_FKB95"/>
</dbReference>
<evidence type="ECO:0000313" key="3">
    <source>
        <dbReference type="Proteomes" id="UP001054252"/>
    </source>
</evidence>
<dbReference type="InterPro" id="IPR001810">
    <property type="entry name" value="F-box_dom"/>
</dbReference>
<dbReference type="Gene3D" id="2.120.10.80">
    <property type="entry name" value="Kelch-type beta propeller"/>
    <property type="match status" value="1"/>
</dbReference>
<gene>
    <name evidence="2" type="ORF">SLEP1_g23307</name>
</gene>
<dbReference type="InterPro" id="IPR036047">
    <property type="entry name" value="F-box-like_dom_sf"/>
</dbReference>
<evidence type="ECO:0000259" key="1">
    <source>
        <dbReference type="PROSITE" id="PS50181"/>
    </source>
</evidence>
<dbReference type="SUPFAM" id="SSF117281">
    <property type="entry name" value="Kelch motif"/>
    <property type="match status" value="1"/>
</dbReference>
<dbReference type="AlphaFoldDB" id="A0AAV5JMC1"/>
<protein>
    <recommendedName>
        <fullName evidence="1">F-box domain-containing protein</fullName>
    </recommendedName>
</protein>
<evidence type="ECO:0000313" key="2">
    <source>
        <dbReference type="EMBL" id="GKV12116.1"/>
    </source>
</evidence>
<dbReference type="Proteomes" id="UP001054252">
    <property type="component" value="Unassembled WGS sequence"/>
</dbReference>
<dbReference type="CDD" id="cd22152">
    <property type="entry name" value="F-box_AtAFR-like"/>
    <property type="match status" value="1"/>
</dbReference>
<dbReference type="InterPro" id="IPR015915">
    <property type="entry name" value="Kelch-typ_b-propeller"/>
</dbReference>
<keyword evidence="3" id="KW-1185">Reference proteome</keyword>
<comment type="caution">
    <text evidence="2">The sequence shown here is derived from an EMBL/GenBank/DDBJ whole genome shotgun (WGS) entry which is preliminary data.</text>
</comment>
<accession>A0AAV5JMC1</accession>
<name>A0AAV5JMC1_9ROSI</name>
<sequence length="371" mass="40522">MSTAACAEPPGAPPPRPPLIPSLPDDVALNILARIPRCYHPTLSLVSKQMRSLVSSPSLYTARSLLPCTQHFLYLSIRFRESPSLHFYTLHQGPTKNPKNTLIPLPPIPSPSLVGSAVATVDHTIYVIGGSINDVPSPRVWSLDCRTHAWEPTPSMRVSREFAATGVFDDKVYVIGGCVVDSWVRSKNWAEVFDPKLGEWNSVPSPIETRDKWMHASAVIDGKIYAMADRNGVFYEASSGCWGVAESELDLGWRGRACVIDGVLYCYDYLGKIRGYDAKEGAWRELRGVEKGLPRFLCGATMANFGGKLVVVWEGVERGGSGSKKEIDVWCAEIEVEKGKGGELCGNIKWCDVVLTVPSGSSIVHCSAVTL</sequence>
<dbReference type="InterPro" id="IPR006652">
    <property type="entry name" value="Kelch_1"/>
</dbReference>
<dbReference type="PROSITE" id="PS50181">
    <property type="entry name" value="FBOX"/>
    <property type="match status" value="1"/>
</dbReference>
<dbReference type="EMBL" id="BPVZ01000036">
    <property type="protein sequence ID" value="GKV12116.1"/>
    <property type="molecule type" value="Genomic_DNA"/>
</dbReference>
<dbReference type="InterPro" id="IPR050354">
    <property type="entry name" value="F-box/kelch-repeat_ARATH"/>
</dbReference>
<reference evidence="2 3" key="1">
    <citation type="journal article" date="2021" name="Commun. Biol.">
        <title>The genome of Shorea leprosula (Dipterocarpaceae) highlights the ecological relevance of drought in aseasonal tropical rainforests.</title>
        <authorList>
            <person name="Ng K.K.S."/>
            <person name="Kobayashi M.J."/>
            <person name="Fawcett J.A."/>
            <person name="Hatakeyama M."/>
            <person name="Paape T."/>
            <person name="Ng C.H."/>
            <person name="Ang C.C."/>
            <person name="Tnah L.H."/>
            <person name="Lee C.T."/>
            <person name="Nishiyama T."/>
            <person name="Sese J."/>
            <person name="O'Brien M.J."/>
            <person name="Copetti D."/>
            <person name="Mohd Noor M.I."/>
            <person name="Ong R.C."/>
            <person name="Putra M."/>
            <person name="Sireger I.Z."/>
            <person name="Indrioko S."/>
            <person name="Kosugi Y."/>
            <person name="Izuno A."/>
            <person name="Isagi Y."/>
            <person name="Lee S.L."/>
            <person name="Shimizu K.K."/>
        </authorList>
    </citation>
    <scope>NUCLEOTIDE SEQUENCE [LARGE SCALE GENOMIC DNA]</scope>
    <source>
        <strain evidence="2">214</strain>
    </source>
</reference>